<gene>
    <name evidence="1" type="ORF">CASFOL_038001</name>
</gene>
<dbReference type="AlphaFoldDB" id="A0ABD3BLR8"/>
<evidence type="ECO:0000313" key="2">
    <source>
        <dbReference type="Proteomes" id="UP001632038"/>
    </source>
</evidence>
<accession>A0ABD3BLR8</accession>
<sequence>MKLVTVWWPLTVRKLVGKSLATAEGVEGIQMRKIVKTS</sequence>
<name>A0ABD3BLR8_9LAMI</name>
<dbReference type="Proteomes" id="UP001632038">
    <property type="component" value="Unassembled WGS sequence"/>
</dbReference>
<proteinExistence type="predicted"/>
<organism evidence="1 2">
    <name type="scientific">Castilleja foliolosa</name>
    <dbReference type="NCBI Taxonomy" id="1961234"/>
    <lineage>
        <taxon>Eukaryota</taxon>
        <taxon>Viridiplantae</taxon>
        <taxon>Streptophyta</taxon>
        <taxon>Embryophyta</taxon>
        <taxon>Tracheophyta</taxon>
        <taxon>Spermatophyta</taxon>
        <taxon>Magnoliopsida</taxon>
        <taxon>eudicotyledons</taxon>
        <taxon>Gunneridae</taxon>
        <taxon>Pentapetalae</taxon>
        <taxon>asterids</taxon>
        <taxon>lamiids</taxon>
        <taxon>Lamiales</taxon>
        <taxon>Orobanchaceae</taxon>
        <taxon>Pedicularideae</taxon>
        <taxon>Castillejinae</taxon>
        <taxon>Castilleja</taxon>
    </lineage>
</organism>
<evidence type="ECO:0000313" key="1">
    <source>
        <dbReference type="EMBL" id="KAL3617680.1"/>
    </source>
</evidence>
<comment type="caution">
    <text evidence="1">The sequence shown here is derived from an EMBL/GenBank/DDBJ whole genome shotgun (WGS) entry which is preliminary data.</text>
</comment>
<keyword evidence="2" id="KW-1185">Reference proteome</keyword>
<reference evidence="2" key="1">
    <citation type="journal article" date="2024" name="IScience">
        <title>Strigolactones Initiate the Formation of Haustorium-like Structures in Castilleja.</title>
        <authorList>
            <person name="Buerger M."/>
            <person name="Peterson D."/>
            <person name="Chory J."/>
        </authorList>
    </citation>
    <scope>NUCLEOTIDE SEQUENCE [LARGE SCALE GENOMIC DNA]</scope>
</reference>
<protein>
    <submittedName>
        <fullName evidence="1">Uncharacterized protein</fullName>
    </submittedName>
</protein>
<dbReference type="EMBL" id="JAVIJP010000081">
    <property type="protein sequence ID" value="KAL3617680.1"/>
    <property type="molecule type" value="Genomic_DNA"/>
</dbReference>